<comment type="caution">
    <text evidence="3">The sequence shown here is derived from an EMBL/GenBank/DDBJ whole genome shotgun (WGS) entry which is preliminary data.</text>
</comment>
<evidence type="ECO:0000313" key="3">
    <source>
        <dbReference type="EMBL" id="HGY95350.1"/>
    </source>
</evidence>
<proteinExistence type="predicted"/>
<dbReference type="PANTHER" id="PTHR23028:SF53">
    <property type="entry name" value="ACYL_TRANSF_3 DOMAIN-CONTAINING PROTEIN"/>
    <property type="match status" value="1"/>
</dbReference>
<dbReference type="GO" id="GO:0016020">
    <property type="term" value="C:membrane"/>
    <property type="evidence" value="ECO:0007669"/>
    <property type="project" value="TreeGrafter"/>
</dbReference>
<evidence type="ECO:0000259" key="2">
    <source>
        <dbReference type="Pfam" id="PF01757"/>
    </source>
</evidence>
<dbReference type="EMBL" id="DTKL01000073">
    <property type="protein sequence ID" value="HGY95350.1"/>
    <property type="molecule type" value="Genomic_DNA"/>
</dbReference>
<keyword evidence="1" id="KW-0812">Transmembrane</keyword>
<sequence length="380" mass="44006">MDKPRDDAEAQARAKIKKDRLPALSGLRCFAALNIVFFHFSNPKWFGPFAPIVANGYTSVSFFLLMSGFILAYNYDERARAGRLKAKNFWIARFSRLYPVYVLALLVSLGMLVAEWHVRTHAQFFWGITLTPLLLQGWSPSLSTFWNTPAWTMCTEAFFYLIFPAVILFKRPKRLGSLLLWMLFLWDCGMILPSLYMYFRPDGIQHVTRYSDGFWIRALKFTPPPHLPSFFFGIALADLDRRLPRGARSRLWMGLAGVAAIYVILYYGDYMPFPMMHDGLMMPLFGLAILGLAGHNFIARFFGFYPFVAVGQASYCLYILHFNLWNIIHNTHVLNRLGLARFDPWLSYAILVAIAVLVMKFFEKPMQKIIRERYLKSYGR</sequence>
<protein>
    <submittedName>
        <fullName evidence="3">Acyltransferase</fullName>
    </submittedName>
</protein>
<evidence type="ECO:0000256" key="1">
    <source>
        <dbReference type="SAM" id="Phobius"/>
    </source>
</evidence>
<feature type="transmembrane region" description="Helical" evidence="1">
    <location>
        <begin position="96"/>
        <end position="114"/>
    </location>
</feature>
<dbReference type="InterPro" id="IPR050879">
    <property type="entry name" value="Acyltransferase_3"/>
</dbReference>
<keyword evidence="1" id="KW-0472">Membrane</keyword>
<dbReference type="GO" id="GO:0009103">
    <property type="term" value="P:lipopolysaccharide biosynthetic process"/>
    <property type="evidence" value="ECO:0007669"/>
    <property type="project" value="TreeGrafter"/>
</dbReference>
<dbReference type="InterPro" id="IPR002656">
    <property type="entry name" value="Acyl_transf_3_dom"/>
</dbReference>
<keyword evidence="3" id="KW-0012">Acyltransferase</keyword>
<dbReference type="Pfam" id="PF01757">
    <property type="entry name" value="Acyl_transf_3"/>
    <property type="match status" value="1"/>
</dbReference>
<reference evidence="3" key="1">
    <citation type="journal article" date="2020" name="mSystems">
        <title>Genome- and Community-Level Interaction Insights into Carbon Utilization and Element Cycling Functions of Hydrothermarchaeota in Hydrothermal Sediment.</title>
        <authorList>
            <person name="Zhou Z."/>
            <person name="Liu Y."/>
            <person name="Xu W."/>
            <person name="Pan J."/>
            <person name="Luo Z.H."/>
            <person name="Li M."/>
        </authorList>
    </citation>
    <scope>NUCLEOTIDE SEQUENCE [LARGE SCALE GENOMIC DNA]</scope>
    <source>
        <strain evidence="3">SpSt-855</strain>
    </source>
</reference>
<feature type="transmembrane region" description="Helical" evidence="1">
    <location>
        <begin position="345"/>
        <end position="362"/>
    </location>
</feature>
<feature type="domain" description="Acyltransferase 3" evidence="2">
    <location>
        <begin position="23"/>
        <end position="358"/>
    </location>
</feature>
<dbReference type="GO" id="GO:0016747">
    <property type="term" value="F:acyltransferase activity, transferring groups other than amino-acyl groups"/>
    <property type="evidence" value="ECO:0007669"/>
    <property type="project" value="InterPro"/>
</dbReference>
<gene>
    <name evidence="3" type="ORF">ENW50_11810</name>
</gene>
<dbReference type="PANTHER" id="PTHR23028">
    <property type="entry name" value="ACETYLTRANSFERASE"/>
    <property type="match status" value="1"/>
</dbReference>
<feature type="transmembrane region" description="Helical" evidence="1">
    <location>
        <begin position="305"/>
        <end position="325"/>
    </location>
</feature>
<feature type="transmembrane region" description="Helical" evidence="1">
    <location>
        <begin position="280"/>
        <end position="298"/>
    </location>
</feature>
<feature type="transmembrane region" description="Helical" evidence="1">
    <location>
        <begin position="178"/>
        <end position="199"/>
    </location>
</feature>
<feature type="transmembrane region" description="Helical" evidence="1">
    <location>
        <begin position="219"/>
        <end position="239"/>
    </location>
</feature>
<name>A0A7V4XV07_9BACT</name>
<feature type="transmembrane region" description="Helical" evidence="1">
    <location>
        <begin position="150"/>
        <end position="169"/>
    </location>
</feature>
<dbReference type="AlphaFoldDB" id="A0A7V4XV07"/>
<feature type="transmembrane region" description="Helical" evidence="1">
    <location>
        <begin position="21"/>
        <end position="40"/>
    </location>
</feature>
<keyword evidence="3" id="KW-0808">Transferase</keyword>
<feature type="transmembrane region" description="Helical" evidence="1">
    <location>
        <begin position="52"/>
        <end position="75"/>
    </location>
</feature>
<feature type="transmembrane region" description="Helical" evidence="1">
    <location>
        <begin position="251"/>
        <end position="268"/>
    </location>
</feature>
<keyword evidence="1" id="KW-1133">Transmembrane helix</keyword>
<organism evidence="3">
    <name type="scientific">Acidobacterium capsulatum</name>
    <dbReference type="NCBI Taxonomy" id="33075"/>
    <lineage>
        <taxon>Bacteria</taxon>
        <taxon>Pseudomonadati</taxon>
        <taxon>Acidobacteriota</taxon>
        <taxon>Terriglobia</taxon>
        <taxon>Terriglobales</taxon>
        <taxon>Acidobacteriaceae</taxon>
        <taxon>Acidobacterium</taxon>
    </lineage>
</organism>
<accession>A0A7V4XV07</accession>